<dbReference type="Pfam" id="PF01899">
    <property type="entry name" value="MNHE"/>
    <property type="match status" value="1"/>
</dbReference>
<keyword evidence="10" id="KW-1185">Reference proteome</keyword>
<dbReference type="GO" id="GO:0008324">
    <property type="term" value="F:monoatomic cation transmembrane transporter activity"/>
    <property type="evidence" value="ECO:0007669"/>
    <property type="project" value="InterPro"/>
</dbReference>
<sequence>MAFQIVLNGLLALIWMLLANDMTFVGFVVGYFIGMAFLFGLRRFFKKPFYLRKVWAIVKLLGLFLKELVLSNIAVIGHIVRPRLTVRPGVFAYRTELRSDWEVTLLACLITLTPGTLTLEVSPGQDTLYIHAIDIGDADELKRQIKGSFERAIREVTR</sequence>
<dbReference type="NCBIfam" id="NF006517">
    <property type="entry name" value="PRK08965.1-1"/>
    <property type="match status" value="1"/>
</dbReference>
<dbReference type="EMBL" id="VCIW01000002">
    <property type="protein sequence ID" value="TLS53552.1"/>
    <property type="molecule type" value="Genomic_DNA"/>
</dbReference>
<keyword evidence="3" id="KW-0050">Antiport</keyword>
<reference evidence="9 10" key="1">
    <citation type="submission" date="2019-05" db="EMBL/GenBank/DDBJ databases">
        <authorList>
            <person name="Narsing Rao M.P."/>
            <person name="Li W.J."/>
        </authorList>
    </citation>
    <scope>NUCLEOTIDE SEQUENCE [LARGE SCALE GENOMIC DNA]</scope>
    <source>
        <strain evidence="9 10">SYSU_K30003</strain>
    </source>
</reference>
<dbReference type="PANTHER" id="PTHR34584:SF1">
    <property type="entry name" value="NA(+)_H(+) ANTIPORTER SUBUNIT E1"/>
    <property type="match status" value="1"/>
</dbReference>
<evidence type="ECO:0000256" key="4">
    <source>
        <dbReference type="ARBA" id="ARBA00022475"/>
    </source>
</evidence>
<gene>
    <name evidence="9" type="ORF">FE782_04580</name>
</gene>
<evidence type="ECO:0000256" key="3">
    <source>
        <dbReference type="ARBA" id="ARBA00022449"/>
    </source>
</evidence>
<dbReference type="Proteomes" id="UP000309676">
    <property type="component" value="Unassembled WGS sequence"/>
</dbReference>
<feature type="transmembrane region" description="Helical" evidence="8">
    <location>
        <begin position="12"/>
        <end position="39"/>
    </location>
</feature>
<evidence type="ECO:0000313" key="10">
    <source>
        <dbReference type="Proteomes" id="UP000309676"/>
    </source>
</evidence>
<dbReference type="AlphaFoldDB" id="A0A5R9GAR7"/>
<organism evidence="9 10">
    <name type="scientific">Paenibacillus antri</name>
    <dbReference type="NCBI Taxonomy" id="2582848"/>
    <lineage>
        <taxon>Bacteria</taxon>
        <taxon>Bacillati</taxon>
        <taxon>Bacillota</taxon>
        <taxon>Bacilli</taxon>
        <taxon>Bacillales</taxon>
        <taxon>Paenibacillaceae</taxon>
        <taxon>Paenibacillus</taxon>
    </lineage>
</organism>
<comment type="similarity">
    <text evidence="2">Belongs to the CPA3 antiporters (TC 2.A.63) subunit E family.</text>
</comment>
<feature type="transmembrane region" description="Helical" evidence="8">
    <location>
        <begin position="60"/>
        <end position="80"/>
    </location>
</feature>
<name>A0A5R9GAR7_9BACL</name>
<dbReference type="NCBIfam" id="NF009292">
    <property type="entry name" value="PRK12651.1-3"/>
    <property type="match status" value="1"/>
</dbReference>
<accession>A0A5R9GAR7</accession>
<keyword evidence="4" id="KW-1003">Cell membrane</keyword>
<evidence type="ECO:0000256" key="6">
    <source>
        <dbReference type="ARBA" id="ARBA00022989"/>
    </source>
</evidence>
<dbReference type="GO" id="GO:0005886">
    <property type="term" value="C:plasma membrane"/>
    <property type="evidence" value="ECO:0007669"/>
    <property type="project" value="UniProtKB-SubCell"/>
</dbReference>
<evidence type="ECO:0000256" key="1">
    <source>
        <dbReference type="ARBA" id="ARBA00004651"/>
    </source>
</evidence>
<evidence type="ECO:0000256" key="8">
    <source>
        <dbReference type="SAM" id="Phobius"/>
    </source>
</evidence>
<comment type="subcellular location">
    <subcellularLocation>
        <location evidence="1">Cell membrane</location>
        <topology evidence="1">Multi-pass membrane protein</topology>
    </subcellularLocation>
</comment>
<protein>
    <submittedName>
        <fullName evidence="9">Na+/H+ antiporter subunit E</fullName>
    </submittedName>
</protein>
<keyword evidence="5 8" id="KW-0812">Transmembrane</keyword>
<evidence type="ECO:0000256" key="7">
    <source>
        <dbReference type="ARBA" id="ARBA00023136"/>
    </source>
</evidence>
<dbReference type="PANTHER" id="PTHR34584">
    <property type="entry name" value="NA(+)/H(+) ANTIPORTER SUBUNIT E1"/>
    <property type="match status" value="1"/>
</dbReference>
<evidence type="ECO:0000313" key="9">
    <source>
        <dbReference type="EMBL" id="TLS53552.1"/>
    </source>
</evidence>
<keyword evidence="6 8" id="KW-1133">Transmembrane helix</keyword>
<dbReference type="GO" id="GO:0015297">
    <property type="term" value="F:antiporter activity"/>
    <property type="evidence" value="ECO:0007669"/>
    <property type="project" value="UniProtKB-KW"/>
</dbReference>
<keyword evidence="7 8" id="KW-0472">Membrane</keyword>
<evidence type="ECO:0000256" key="2">
    <source>
        <dbReference type="ARBA" id="ARBA00006228"/>
    </source>
</evidence>
<dbReference type="PIRSF" id="PIRSF019239">
    <property type="entry name" value="MrpE"/>
    <property type="match status" value="1"/>
</dbReference>
<dbReference type="InterPro" id="IPR002758">
    <property type="entry name" value="Cation_antiport_E"/>
</dbReference>
<proteinExistence type="inferred from homology"/>
<dbReference type="RefSeq" id="WP_138192870.1">
    <property type="nucleotide sequence ID" value="NZ_VCIW01000002.1"/>
</dbReference>
<keyword evidence="3" id="KW-0813">Transport</keyword>
<comment type="caution">
    <text evidence="9">The sequence shown here is derived from an EMBL/GenBank/DDBJ whole genome shotgun (WGS) entry which is preliminary data.</text>
</comment>
<dbReference type="OrthoDB" id="9800498at2"/>
<evidence type="ECO:0000256" key="5">
    <source>
        <dbReference type="ARBA" id="ARBA00022692"/>
    </source>
</evidence>